<dbReference type="PANTHER" id="PTHR43710">
    <property type="entry name" value="2-HYDROXYACYL-COA LYASE"/>
    <property type="match status" value="1"/>
</dbReference>
<evidence type="ECO:0000256" key="2">
    <source>
        <dbReference type="ARBA" id="ARBA00022723"/>
    </source>
</evidence>
<keyword evidence="4" id="KW-0456">Lyase</keyword>
<reference evidence="6 7" key="1">
    <citation type="journal article" date="2020" name="Nat. Food">
        <title>A phased Vanilla planifolia genome enables genetic improvement of flavour and production.</title>
        <authorList>
            <person name="Hasing T."/>
            <person name="Tang H."/>
            <person name="Brym M."/>
            <person name="Khazi F."/>
            <person name="Huang T."/>
            <person name="Chambers A.H."/>
        </authorList>
    </citation>
    <scope>NUCLEOTIDE SEQUENCE [LARGE SCALE GENOMIC DNA]</scope>
    <source>
        <tissue evidence="6">Leaf</tissue>
    </source>
</reference>
<proteinExistence type="predicted"/>
<dbReference type="GO" id="GO:0001561">
    <property type="term" value="P:fatty acid alpha-oxidation"/>
    <property type="evidence" value="ECO:0007669"/>
    <property type="project" value="TreeGrafter"/>
</dbReference>
<evidence type="ECO:0000256" key="1">
    <source>
        <dbReference type="ARBA" id="ARBA00001964"/>
    </source>
</evidence>
<evidence type="ECO:0000256" key="4">
    <source>
        <dbReference type="ARBA" id="ARBA00023239"/>
    </source>
</evidence>
<dbReference type="AlphaFoldDB" id="A0A835VNA8"/>
<name>A0A835VNA8_VANPL</name>
<keyword evidence="2" id="KW-0479">Metal-binding</keyword>
<comment type="cofactor">
    <cofactor evidence="1">
        <name>thiamine diphosphate</name>
        <dbReference type="ChEBI" id="CHEBI:58937"/>
    </cofactor>
</comment>
<dbReference type="InterPro" id="IPR029061">
    <property type="entry name" value="THDP-binding"/>
</dbReference>
<dbReference type="GO" id="GO:0005777">
    <property type="term" value="C:peroxisome"/>
    <property type="evidence" value="ECO:0007669"/>
    <property type="project" value="TreeGrafter"/>
</dbReference>
<feature type="domain" description="Thiamine pyrophosphate enzyme N-terminal TPP-binding" evidence="5">
    <location>
        <begin position="22"/>
        <end position="126"/>
    </location>
</feature>
<dbReference type="GO" id="GO:0030976">
    <property type="term" value="F:thiamine pyrophosphate binding"/>
    <property type="evidence" value="ECO:0007669"/>
    <property type="project" value="InterPro"/>
</dbReference>
<dbReference type="CDD" id="cd07035">
    <property type="entry name" value="TPP_PYR_POX_like"/>
    <property type="match status" value="1"/>
</dbReference>
<organism evidence="6 7">
    <name type="scientific">Vanilla planifolia</name>
    <name type="common">Vanilla</name>
    <dbReference type="NCBI Taxonomy" id="51239"/>
    <lineage>
        <taxon>Eukaryota</taxon>
        <taxon>Viridiplantae</taxon>
        <taxon>Streptophyta</taxon>
        <taxon>Embryophyta</taxon>
        <taxon>Tracheophyta</taxon>
        <taxon>Spermatophyta</taxon>
        <taxon>Magnoliopsida</taxon>
        <taxon>Liliopsida</taxon>
        <taxon>Asparagales</taxon>
        <taxon>Orchidaceae</taxon>
        <taxon>Vanilloideae</taxon>
        <taxon>Vanilleae</taxon>
        <taxon>Vanilla</taxon>
    </lineage>
</organism>
<sequence length="140" mass="14663">MANSTTENTTTLSLCDDTQIDGNALVARVLAFSGVRHMFGVVGIPVTSLATRAVALGIRFIAFHNEQSAGYAASAYGYLTSQPGVFLTVSGPGCIHGIAGLANGTANAWPVVMISRSCDQRDLGREISRSLIRLPPLSPL</sequence>
<dbReference type="PANTHER" id="PTHR43710:SF2">
    <property type="entry name" value="2-HYDROXYACYL-COA LYASE 1"/>
    <property type="match status" value="1"/>
</dbReference>
<comment type="caution">
    <text evidence="6">The sequence shown here is derived from an EMBL/GenBank/DDBJ whole genome shotgun (WGS) entry which is preliminary data.</text>
</comment>
<dbReference type="OrthoDB" id="783566at2759"/>
<evidence type="ECO:0000313" key="7">
    <source>
        <dbReference type="Proteomes" id="UP000639772"/>
    </source>
</evidence>
<evidence type="ECO:0000259" key="5">
    <source>
        <dbReference type="Pfam" id="PF02776"/>
    </source>
</evidence>
<dbReference type="InterPro" id="IPR045025">
    <property type="entry name" value="HACL1-like"/>
</dbReference>
<dbReference type="EMBL" id="JADCNM010000001">
    <property type="protein sequence ID" value="KAG0503380.1"/>
    <property type="molecule type" value="Genomic_DNA"/>
</dbReference>
<dbReference type="Proteomes" id="UP000639772">
    <property type="component" value="Chromosome 1"/>
</dbReference>
<dbReference type="SUPFAM" id="SSF52518">
    <property type="entry name" value="Thiamin diphosphate-binding fold (THDP-binding)"/>
    <property type="match status" value="1"/>
</dbReference>
<evidence type="ECO:0000313" key="6">
    <source>
        <dbReference type="EMBL" id="KAG0503380.1"/>
    </source>
</evidence>
<gene>
    <name evidence="6" type="ORF">HPP92_003452</name>
</gene>
<dbReference type="Gene3D" id="3.40.50.970">
    <property type="match status" value="1"/>
</dbReference>
<dbReference type="InterPro" id="IPR012001">
    <property type="entry name" value="Thiamin_PyroP_enz_TPP-bd_dom"/>
</dbReference>
<dbReference type="GO" id="GO:0016829">
    <property type="term" value="F:lyase activity"/>
    <property type="evidence" value="ECO:0007669"/>
    <property type="project" value="UniProtKB-KW"/>
</dbReference>
<keyword evidence="3" id="KW-0460">Magnesium</keyword>
<accession>A0A835VNA8</accession>
<evidence type="ECO:0000256" key="3">
    <source>
        <dbReference type="ARBA" id="ARBA00022842"/>
    </source>
</evidence>
<dbReference type="Pfam" id="PF02776">
    <property type="entry name" value="TPP_enzyme_N"/>
    <property type="match status" value="1"/>
</dbReference>
<dbReference type="GO" id="GO:0046872">
    <property type="term" value="F:metal ion binding"/>
    <property type="evidence" value="ECO:0007669"/>
    <property type="project" value="UniProtKB-KW"/>
</dbReference>
<protein>
    <recommendedName>
        <fullName evidence="5">Thiamine pyrophosphate enzyme N-terminal TPP-binding domain-containing protein</fullName>
    </recommendedName>
</protein>